<proteinExistence type="predicted"/>
<dbReference type="Proteomes" id="UP000708148">
    <property type="component" value="Unassembled WGS sequence"/>
</dbReference>
<feature type="region of interest" description="Disordered" evidence="1">
    <location>
        <begin position="138"/>
        <end position="159"/>
    </location>
</feature>
<organism evidence="2 3">
    <name type="scientific">Ostreobium quekettii</name>
    <dbReference type="NCBI Taxonomy" id="121088"/>
    <lineage>
        <taxon>Eukaryota</taxon>
        <taxon>Viridiplantae</taxon>
        <taxon>Chlorophyta</taxon>
        <taxon>core chlorophytes</taxon>
        <taxon>Ulvophyceae</taxon>
        <taxon>TCBD clade</taxon>
        <taxon>Bryopsidales</taxon>
        <taxon>Ostreobineae</taxon>
        <taxon>Ostreobiaceae</taxon>
        <taxon>Ostreobium</taxon>
    </lineage>
</organism>
<feature type="region of interest" description="Disordered" evidence="1">
    <location>
        <begin position="1"/>
        <end position="53"/>
    </location>
</feature>
<dbReference type="AlphaFoldDB" id="A0A8S1J478"/>
<evidence type="ECO:0000313" key="3">
    <source>
        <dbReference type="Proteomes" id="UP000708148"/>
    </source>
</evidence>
<dbReference type="EMBL" id="CAJHUC010001756">
    <property type="protein sequence ID" value="CAD7702249.1"/>
    <property type="molecule type" value="Genomic_DNA"/>
</dbReference>
<gene>
    <name evidence="2" type="ORF">OSTQU699_LOCUS7606</name>
</gene>
<comment type="caution">
    <text evidence="2">The sequence shown here is derived from an EMBL/GenBank/DDBJ whole genome shotgun (WGS) entry which is preliminary data.</text>
</comment>
<feature type="compositionally biased region" description="Low complexity" evidence="1">
    <location>
        <begin position="10"/>
        <end position="42"/>
    </location>
</feature>
<reference evidence="2" key="1">
    <citation type="submission" date="2020-12" db="EMBL/GenBank/DDBJ databases">
        <authorList>
            <person name="Iha C."/>
        </authorList>
    </citation>
    <scope>NUCLEOTIDE SEQUENCE</scope>
</reference>
<protein>
    <submittedName>
        <fullName evidence="2">Uncharacterized protein</fullName>
    </submittedName>
</protein>
<name>A0A8S1J478_9CHLO</name>
<evidence type="ECO:0000256" key="1">
    <source>
        <dbReference type="SAM" id="MobiDB-lite"/>
    </source>
</evidence>
<evidence type="ECO:0000313" key="2">
    <source>
        <dbReference type="EMBL" id="CAD7702249.1"/>
    </source>
</evidence>
<keyword evidence="3" id="KW-1185">Reference proteome</keyword>
<sequence>MQWEARHRAASWAASARRPTPTRRPGAWPAARAGRSIASRSGPQRGQSQPRGLRWGKAAAVFCVDAGSTASSRDRPVSDATVQGDFGAILSPKAHLGLKPPHGCQRVPRTPLPCPLRSSPSPRPRGLARRLRCARGASAGARLAQRRAEDSPATGPVSQGSCSCTPASACAGPPAVSDASSSTTIFNAPGPGPTTFMPGNSQMGCVEVQAMETSMQGSESVRAVQTGSLDSHFTGDLQRKLSLPDLRALACGWPVSDWQQGNQRASGNPHTPYYSSEGAYLF</sequence>
<accession>A0A8S1J478</accession>